<organism evidence="1 2">
    <name type="scientific">Pararge aegeria aegeria</name>
    <dbReference type="NCBI Taxonomy" id="348720"/>
    <lineage>
        <taxon>Eukaryota</taxon>
        <taxon>Metazoa</taxon>
        <taxon>Ecdysozoa</taxon>
        <taxon>Arthropoda</taxon>
        <taxon>Hexapoda</taxon>
        <taxon>Insecta</taxon>
        <taxon>Pterygota</taxon>
        <taxon>Neoptera</taxon>
        <taxon>Endopterygota</taxon>
        <taxon>Lepidoptera</taxon>
        <taxon>Glossata</taxon>
        <taxon>Ditrysia</taxon>
        <taxon>Papilionoidea</taxon>
        <taxon>Nymphalidae</taxon>
        <taxon>Satyrinae</taxon>
        <taxon>Satyrini</taxon>
        <taxon>Parargina</taxon>
        <taxon>Pararge</taxon>
    </lineage>
</organism>
<dbReference type="AlphaFoldDB" id="A0A8S4RJA7"/>
<keyword evidence="2" id="KW-1185">Reference proteome</keyword>
<sequence length="103" mass="11774">MSCWNAKSFEGTSMPVELYIGTTVARPDQKKIRTFSDLVWWELSVIPCYQNGLALELIRQVTSTLVKCGLVAWRTLRHAGLPYDDVEIARLVYLRNLVIGQRC</sequence>
<comment type="caution">
    <text evidence="1">The sequence shown here is derived from an EMBL/GenBank/DDBJ whole genome shotgun (WGS) entry which is preliminary data.</text>
</comment>
<dbReference type="Proteomes" id="UP000838756">
    <property type="component" value="Unassembled WGS sequence"/>
</dbReference>
<reference evidence="1" key="1">
    <citation type="submission" date="2022-03" db="EMBL/GenBank/DDBJ databases">
        <authorList>
            <person name="Lindestad O."/>
        </authorList>
    </citation>
    <scope>NUCLEOTIDE SEQUENCE</scope>
</reference>
<accession>A0A8S4RJA7</accession>
<proteinExistence type="predicted"/>
<gene>
    <name evidence="1" type="primary">jg16470</name>
    <name evidence="1" type="ORF">PAEG_LOCUS13996</name>
</gene>
<name>A0A8S4RJA7_9NEOP</name>
<evidence type="ECO:0000313" key="1">
    <source>
        <dbReference type="EMBL" id="CAH2236633.1"/>
    </source>
</evidence>
<dbReference type="EMBL" id="CAKXAJ010025216">
    <property type="protein sequence ID" value="CAH2236633.1"/>
    <property type="molecule type" value="Genomic_DNA"/>
</dbReference>
<protein>
    <submittedName>
        <fullName evidence="1">Jg16470 protein</fullName>
    </submittedName>
</protein>
<evidence type="ECO:0000313" key="2">
    <source>
        <dbReference type="Proteomes" id="UP000838756"/>
    </source>
</evidence>